<evidence type="ECO:0000259" key="2">
    <source>
        <dbReference type="Pfam" id="PF22125"/>
    </source>
</evidence>
<keyword evidence="1" id="KW-0812">Transmembrane</keyword>
<accession>A0A6A8MEP0</accession>
<dbReference type="OrthoDB" id="2327418at2"/>
<dbReference type="RefSeq" id="WP_154548890.1">
    <property type="nucleotide sequence ID" value="NZ_VUMX01000015.1"/>
</dbReference>
<feature type="domain" description="Lreu-0056-like" evidence="2">
    <location>
        <begin position="255"/>
        <end position="364"/>
    </location>
</feature>
<dbReference type="AlphaFoldDB" id="A0A6A8MEP0"/>
<proteinExistence type="predicted"/>
<sequence>MKRVYCTKCGKANDPAYAYCTKCGARLDHEAQAAAGIHNKRLKKLLVCLFLLVLLLGGSLGWGCFYYSRDQQVTRMVLALRDPQKDLSPYIHCDDPEFDVIPSTVRPLQVYYQHYQKQLGELNLELRQAGYQPDPQDLVSLKQEGKYFFIFPRYQLTVKTHDPVFQTNFAPYSLFINGFNSKTMDKKAQKYGEPLIEGRYAFKAVGQKQQAQKTVDLLTDDPVQLPASAKESSAQEKARIMAQNRSNNTSDVPTETLGVMVALLQKKSANWLKGSLKQGQPIYYELVRSEKIAGKPLLGYNALLAKDRQTALLYRVQGQQVTYLWREKGKSDPLKTVSVARLKHNYYRNKDQRGEVDDYVSQLKTSD</sequence>
<feature type="transmembrane region" description="Helical" evidence="1">
    <location>
        <begin position="45"/>
        <end position="68"/>
    </location>
</feature>
<keyword evidence="5" id="KW-1185">Reference proteome</keyword>
<dbReference type="PANTHER" id="PTHR40038:SF1">
    <property type="entry name" value="MEMBRANE-ASSOCIATED PROTEIN TCAA"/>
    <property type="match status" value="1"/>
</dbReference>
<keyword evidence="1" id="KW-1133">Transmembrane helix</keyword>
<dbReference type="Gene3D" id="3.30.1460.60">
    <property type="match status" value="1"/>
</dbReference>
<dbReference type="PANTHER" id="PTHR40038">
    <property type="entry name" value="MEMBRANE-ASSOCIATED PROTEIN TCAA"/>
    <property type="match status" value="1"/>
</dbReference>
<reference evidence="4 5" key="1">
    <citation type="submission" date="2019-08" db="EMBL/GenBank/DDBJ databases">
        <title>In-depth cultivation of the pig gut microbiome towards novel bacterial diversity and tailored functional studies.</title>
        <authorList>
            <person name="Wylensek D."/>
            <person name="Hitch T.C.A."/>
            <person name="Clavel T."/>
        </authorList>
    </citation>
    <scope>NUCLEOTIDE SEQUENCE [LARGE SCALE GENOMIC DNA]</scope>
    <source>
        <strain evidence="4 5">Bifido-178-WT-2B</strain>
    </source>
</reference>
<evidence type="ECO:0000256" key="1">
    <source>
        <dbReference type="SAM" id="Phobius"/>
    </source>
</evidence>
<gene>
    <name evidence="4" type="ORF">FYJ62_06390</name>
</gene>
<dbReference type="Pfam" id="PF22125">
    <property type="entry name" value="Lreu_0056_like"/>
    <property type="match status" value="1"/>
</dbReference>
<dbReference type="Proteomes" id="UP000438120">
    <property type="component" value="Unassembled WGS sequence"/>
</dbReference>
<dbReference type="InterPro" id="IPR054365">
    <property type="entry name" value="Lreu_0056-like"/>
</dbReference>
<dbReference type="Pfam" id="PF24463">
    <property type="entry name" value="DUF7577"/>
    <property type="match status" value="1"/>
</dbReference>
<evidence type="ECO:0008006" key="6">
    <source>
        <dbReference type="Google" id="ProtNLM"/>
    </source>
</evidence>
<evidence type="ECO:0000313" key="4">
    <source>
        <dbReference type="EMBL" id="MST87271.1"/>
    </source>
</evidence>
<name>A0A6A8MEP0_9LACO</name>
<protein>
    <recommendedName>
        <fullName evidence="6">Zinc ribbon domain-containing protein</fullName>
    </recommendedName>
</protein>
<dbReference type="EMBL" id="VUMX01000015">
    <property type="protein sequence ID" value="MST87271.1"/>
    <property type="molecule type" value="Genomic_DNA"/>
</dbReference>
<comment type="caution">
    <text evidence="4">The sequence shown here is derived from an EMBL/GenBank/DDBJ whole genome shotgun (WGS) entry which is preliminary data.</text>
</comment>
<organism evidence="4 5">
    <name type="scientific">Lactobacillus porci</name>
    <dbReference type="NCBI Taxonomy" id="2012477"/>
    <lineage>
        <taxon>Bacteria</taxon>
        <taxon>Bacillati</taxon>
        <taxon>Bacillota</taxon>
        <taxon>Bacilli</taxon>
        <taxon>Lactobacillales</taxon>
        <taxon>Lactobacillaceae</taxon>
        <taxon>Lactobacillus</taxon>
    </lineage>
</organism>
<evidence type="ECO:0000259" key="3">
    <source>
        <dbReference type="Pfam" id="PF24463"/>
    </source>
</evidence>
<evidence type="ECO:0000313" key="5">
    <source>
        <dbReference type="Proteomes" id="UP000438120"/>
    </source>
</evidence>
<feature type="domain" description="DUF7577" evidence="3">
    <location>
        <begin position="3"/>
        <end position="27"/>
    </location>
</feature>
<keyword evidence="1" id="KW-0472">Membrane</keyword>
<dbReference type="InterPro" id="IPR055999">
    <property type="entry name" value="DUF7577"/>
</dbReference>